<protein>
    <submittedName>
        <fullName evidence="5">Zinc binding domain-containing protein</fullName>
    </submittedName>
</protein>
<evidence type="ECO:0000313" key="5">
    <source>
        <dbReference type="EMBL" id="KPM06486.1"/>
    </source>
</evidence>
<sequence>MQSDWNGSNPNNEIINLICPTSNPPTIIDLSRFNNHKFDGLTPYQGKKRCFGEFLCPSCQRRWMSGDSWANSGQICVKCRIIVYPYKQRPLDKTDDCIAIEKN</sequence>
<dbReference type="SMART" id="SM01328">
    <property type="entry name" value="zf-3CxxC"/>
    <property type="match status" value="1"/>
</dbReference>
<keyword evidence="3" id="KW-0862">Zinc</keyword>
<keyword evidence="1" id="KW-0479">Metal-binding</keyword>
<dbReference type="Proteomes" id="UP000616769">
    <property type="component" value="Unassembled WGS sequence"/>
</dbReference>
<dbReference type="InterPro" id="IPR033446">
    <property type="entry name" value="ZCCHC24_Znf-3CxxC"/>
</dbReference>
<feature type="domain" description="3CxxC-type" evidence="4">
    <location>
        <begin position="49"/>
        <end position="103"/>
    </location>
</feature>
<evidence type="ECO:0000259" key="4">
    <source>
        <dbReference type="SMART" id="SM01328"/>
    </source>
</evidence>
<dbReference type="AlphaFoldDB" id="A0A132A687"/>
<proteinExistence type="predicted"/>
<evidence type="ECO:0000313" key="6">
    <source>
        <dbReference type="Proteomes" id="UP000616769"/>
    </source>
</evidence>
<dbReference type="Pfam" id="PF17180">
    <property type="entry name" value="Zn_ribbon_3CxxC_2"/>
    <property type="match status" value="1"/>
</dbReference>
<reference evidence="5 6" key="1">
    <citation type="journal article" date="2015" name="Parasit. Vectors">
        <title>Draft genome of the scabies mite.</title>
        <authorList>
            <person name="Rider S.D.Jr."/>
            <person name="Morgan M.S."/>
            <person name="Arlian L.G."/>
        </authorList>
    </citation>
    <scope>NUCLEOTIDE SEQUENCE [LARGE SCALE GENOMIC DNA]</scope>
    <source>
        <strain evidence="5">Arlian Lab</strain>
    </source>
</reference>
<dbReference type="OrthoDB" id="10038672at2759"/>
<evidence type="ECO:0000256" key="2">
    <source>
        <dbReference type="ARBA" id="ARBA00022771"/>
    </source>
</evidence>
<dbReference type="InterPro" id="IPR027377">
    <property type="entry name" value="ZAR1/RTP1-5-like_Znf-3CxxC"/>
</dbReference>
<dbReference type="VEuPathDB" id="VectorBase:SSCA007756"/>
<keyword evidence="2" id="KW-0863">Zinc-finger</keyword>
<evidence type="ECO:0000256" key="3">
    <source>
        <dbReference type="ARBA" id="ARBA00022833"/>
    </source>
</evidence>
<dbReference type="GO" id="GO:0008270">
    <property type="term" value="F:zinc ion binding"/>
    <property type="evidence" value="ECO:0007669"/>
    <property type="project" value="UniProtKB-KW"/>
</dbReference>
<comment type="caution">
    <text evidence="5">The sequence shown here is derived from an EMBL/GenBank/DDBJ whole genome shotgun (WGS) entry which is preliminary data.</text>
</comment>
<accession>A0A132A687</accession>
<evidence type="ECO:0000256" key="1">
    <source>
        <dbReference type="ARBA" id="ARBA00022723"/>
    </source>
</evidence>
<dbReference type="EMBL" id="JXLN01010904">
    <property type="protein sequence ID" value="KPM06486.1"/>
    <property type="molecule type" value="Genomic_DNA"/>
</dbReference>
<name>A0A132A687_SARSC</name>
<organism evidence="5 6">
    <name type="scientific">Sarcoptes scabiei</name>
    <name type="common">Itch mite</name>
    <name type="synonym">Acarus scabiei</name>
    <dbReference type="NCBI Taxonomy" id="52283"/>
    <lineage>
        <taxon>Eukaryota</taxon>
        <taxon>Metazoa</taxon>
        <taxon>Ecdysozoa</taxon>
        <taxon>Arthropoda</taxon>
        <taxon>Chelicerata</taxon>
        <taxon>Arachnida</taxon>
        <taxon>Acari</taxon>
        <taxon>Acariformes</taxon>
        <taxon>Sarcoptiformes</taxon>
        <taxon>Astigmata</taxon>
        <taxon>Psoroptidia</taxon>
        <taxon>Sarcoptoidea</taxon>
        <taxon>Sarcoptidae</taxon>
        <taxon>Sarcoptinae</taxon>
        <taxon>Sarcoptes</taxon>
    </lineage>
</organism>
<gene>
    <name evidence="5" type="ORF">QR98_0049630</name>
</gene>